<evidence type="ECO:0000256" key="2">
    <source>
        <dbReference type="ARBA" id="ARBA00004922"/>
    </source>
</evidence>
<comment type="subcellular location">
    <subcellularLocation>
        <location evidence="11">Endomembrane system</location>
        <topology evidence="11">Single-pass membrane protein</topology>
    </subcellularLocation>
    <subcellularLocation>
        <location evidence="12">Golgi apparatus</location>
        <location evidence="12">Golgi stack membrane</location>
        <topology evidence="12">Single-pass type II membrane protein</topology>
    </subcellularLocation>
    <subcellularLocation>
        <location evidence="1">Membrane</location>
        <topology evidence="1">Single-pass type II membrane protein</topology>
    </subcellularLocation>
</comment>
<evidence type="ECO:0000256" key="8">
    <source>
        <dbReference type="ARBA" id="ARBA00022989"/>
    </source>
</evidence>
<accession>A0A9N9C8H7</accession>
<comment type="pathway">
    <text evidence="2">Protein modification; protein glycosylation.</text>
</comment>
<dbReference type="FunFam" id="3.40.50.11660:FF:000002">
    <property type="entry name" value="Alpha-(1,3)-fucosyltransferase"/>
    <property type="match status" value="1"/>
</dbReference>
<evidence type="ECO:0000256" key="3">
    <source>
        <dbReference type="ARBA" id="ARBA00008919"/>
    </source>
</evidence>
<evidence type="ECO:0000259" key="14">
    <source>
        <dbReference type="Pfam" id="PF17039"/>
    </source>
</evidence>
<dbReference type="EMBL" id="CAJVPI010001072">
    <property type="protein sequence ID" value="CAG8592806.1"/>
    <property type="molecule type" value="Genomic_DNA"/>
</dbReference>
<evidence type="ECO:0000256" key="6">
    <source>
        <dbReference type="ARBA" id="ARBA00022692"/>
    </source>
</evidence>
<dbReference type="InterPro" id="IPR031481">
    <property type="entry name" value="Glyco_tran_10_N"/>
</dbReference>
<feature type="domain" description="Fucosyltransferase N-terminal" evidence="14">
    <location>
        <begin position="64"/>
        <end position="171"/>
    </location>
</feature>
<dbReference type="GO" id="GO:0032580">
    <property type="term" value="C:Golgi cisterna membrane"/>
    <property type="evidence" value="ECO:0007669"/>
    <property type="project" value="UniProtKB-SubCell"/>
</dbReference>
<evidence type="ECO:0000256" key="5">
    <source>
        <dbReference type="ARBA" id="ARBA00022679"/>
    </source>
</evidence>
<evidence type="ECO:0000313" key="15">
    <source>
        <dbReference type="EMBL" id="CAG8592806.1"/>
    </source>
</evidence>
<comment type="caution">
    <text evidence="15">The sequence shown here is derived from an EMBL/GenBank/DDBJ whole genome shotgun (WGS) entry which is preliminary data.</text>
</comment>
<evidence type="ECO:0000256" key="10">
    <source>
        <dbReference type="ARBA" id="ARBA00023180"/>
    </source>
</evidence>
<name>A0A9N9C8H7_9GLOM</name>
<dbReference type="InterPro" id="IPR055270">
    <property type="entry name" value="Glyco_tran_10_C"/>
</dbReference>
<keyword evidence="10" id="KW-0325">Glycoprotein</keyword>
<reference evidence="15" key="1">
    <citation type="submission" date="2021-06" db="EMBL/GenBank/DDBJ databases">
        <authorList>
            <person name="Kallberg Y."/>
            <person name="Tangrot J."/>
            <person name="Rosling A."/>
        </authorList>
    </citation>
    <scope>NUCLEOTIDE SEQUENCE</scope>
    <source>
        <strain evidence="15">BR232B</strain>
    </source>
</reference>
<keyword evidence="6 12" id="KW-0812">Transmembrane</keyword>
<dbReference type="OrthoDB" id="427096at2759"/>
<evidence type="ECO:0000256" key="1">
    <source>
        <dbReference type="ARBA" id="ARBA00004606"/>
    </source>
</evidence>
<keyword evidence="4 12" id="KW-0328">Glycosyltransferase</keyword>
<keyword evidence="5 12" id="KW-0808">Transferase</keyword>
<dbReference type="Proteomes" id="UP000789739">
    <property type="component" value="Unassembled WGS sequence"/>
</dbReference>
<dbReference type="Gene3D" id="3.40.50.11660">
    <property type="entry name" value="Glycosyl transferase family 10, C-terminal domain"/>
    <property type="match status" value="1"/>
</dbReference>
<dbReference type="Pfam" id="PF00852">
    <property type="entry name" value="Glyco_transf_10"/>
    <property type="match status" value="1"/>
</dbReference>
<dbReference type="SUPFAM" id="SSF53756">
    <property type="entry name" value="UDP-Glycosyltransferase/glycogen phosphorylase"/>
    <property type="match status" value="1"/>
</dbReference>
<dbReference type="PANTHER" id="PTHR11929:SF194">
    <property type="entry name" value="ALPHA-(1,3)-FUCOSYLTRANSFERASE 10"/>
    <property type="match status" value="1"/>
</dbReference>
<evidence type="ECO:0000259" key="13">
    <source>
        <dbReference type="Pfam" id="PF00852"/>
    </source>
</evidence>
<comment type="similarity">
    <text evidence="3 12">Belongs to the glycosyltransferase 10 family.</text>
</comment>
<evidence type="ECO:0000256" key="4">
    <source>
        <dbReference type="ARBA" id="ARBA00022676"/>
    </source>
</evidence>
<proteinExistence type="inferred from homology"/>
<feature type="domain" description="Fucosyltransferase C-terminal" evidence="13">
    <location>
        <begin position="193"/>
        <end position="333"/>
    </location>
</feature>
<keyword evidence="9" id="KW-0472">Membrane</keyword>
<sequence>MLRFQRRKLLFLVFLALVLFMVLSYLAVPFLSDYFASCDQYTWSCSLRQHFVPVSSIYGEDVEPILLWTPWFGNSRSWWEGLNLHGSNENHKCVVTHYRAANAKANMVLFHRSDLDANDLPTKQDGQMWVLYTAEALSPYIGKNAKKLEALYPYFNYSLNYRLDSNFPYVYYDTKIMEQLSKPPPSFSPDVEPVAWIGSNCDAQNKRHVYIKELMKHIPVASYGSCLNNKPAVPRGQTIEYMSRHPFYLALENSNCDYYVTEKLQSSFAAGVVPIVTGPKNYPPFIPTPHSVIFLDDFRDPRDLAKHLRFLLERPDEYKKYVDFRFNPQLISEEFRKNWDGPNGWNHNVGLRRLCDSAWMFRTGKKLTSDNPEKDWMKPRVIEADSSCNETFDKYAYVKELSD</sequence>
<keyword evidence="16" id="KW-1185">Reference proteome</keyword>
<keyword evidence="12" id="KW-0333">Golgi apparatus</keyword>
<organism evidence="15 16">
    <name type="scientific">Paraglomus brasilianum</name>
    <dbReference type="NCBI Taxonomy" id="144538"/>
    <lineage>
        <taxon>Eukaryota</taxon>
        <taxon>Fungi</taxon>
        <taxon>Fungi incertae sedis</taxon>
        <taxon>Mucoromycota</taxon>
        <taxon>Glomeromycotina</taxon>
        <taxon>Glomeromycetes</taxon>
        <taxon>Paraglomerales</taxon>
        <taxon>Paraglomeraceae</taxon>
        <taxon>Paraglomus</taxon>
    </lineage>
</organism>
<keyword evidence="7" id="KW-0735">Signal-anchor</keyword>
<evidence type="ECO:0000313" key="16">
    <source>
        <dbReference type="Proteomes" id="UP000789739"/>
    </source>
</evidence>
<dbReference type="InterPro" id="IPR001503">
    <property type="entry name" value="Glyco_trans_10"/>
</dbReference>
<gene>
    <name evidence="15" type="ORF">PBRASI_LOCUS7215</name>
</gene>
<dbReference type="GO" id="GO:0046920">
    <property type="term" value="F:alpha-(1-&gt;3)-fucosyltransferase activity"/>
    <property type="evidence" value="ECO:0007669"/>
    <property type="project" value="TreeGrafter"/>
</dbReference>
<dbReference type="Pfam" id="PF17039">
    <property type="entry name" value="Glyco_tran_10_N"/>
    <property type="match status" value="1"/>
</dbReference>
<keyword evidence="8" id="KW-1133">Transmembrane helix</keyword>
<dbReference type="InterPro" id="IPR038577">
    <property type="entry name" value="GT10-like_C_sf"/>
</dbReference>
<dbReference type="PANTHER" id="PTHR11929">
    <property type="entry name" value="ALPHA- 1,3 -FUCOSYLTRANSFERASE"/>
    <property type="match status" value="1"/>
</dbReference>
<evidence type="ECO:0000256" key="11">
    <source>
        <dbReference type="ARBA" id="ARBA00037847"/>
    </source>
</evidence>
<evidence type="ECO:0000256" key="9">
    <source>
        <dbReference type="ARBA" id="ARBA00023136"/>
    </source>
</evidence>
<evidence type="ECO:0000256" key="12">
    <source>
        <dbReference type="RuleBase" id="RU003832"/>
    </source>
</evidence>
<dbReference type="AlphaFoldDB" id="A0A9N9C8H7"/>
<evidence type="ECO:0000256" key="7">
    <source>
        <dbReference type="ARBA" id="ARBA00022968"/>
    </source>
</evidence>
<protein>
    <recommendedName>
        <fullName evidence="12">Fucosyltransferase</fullName>
        <ecNumber evidence="12">2.4.1.-</ecNumber>
    </recommendedName>
</protein>
<dbReference type="EC" id="2.4.1.-" evidence="12"/>